<evidence type="ECO:0000256" key="10">
    <source>
        <dbReference type="HAMAP-Rule" id="MF_00318"/>
    </source>
</evidence>
<feature type="active site" description="Proton donor" evidence="10">
    <location>
        <position position="206"/>
    </location>
</feature>
<feature type="binding site" evidence="10">
    <location>
        <position position="367"/>
    </location>
    <ligand>
        <name>(2R)-2-phosphoglycerate</name>
        <dbReference type="ChEBI" id="CHEBI:58289"/>
    </ligand>
</feature>
<keyword evidence="10" id="KW-0479">Metal-binding</keyword>
<dbReference type="GO" id="GO:0004634">
    <property type="term" value="F:phosphopyruvate hydratase activity"/>
    <property type="evidence" value="ECO:0007669"/>
    <property type="project" value="UniProtKB-EC"/>
</dbReference>
<keyword evidence="6 10" id="KW-0460">Magnesium</keyword>
<evidence type="ECO:0000256" key="3">
    <source>
        <dbReference type="ARBA" id="ARBA00012058"/>
    </source>
</evidence>
<proteinExistence type="inferred from homology"/>
<dbReference type="InterPro" id="IPR020811">
    <property type="entry name" value="Enolase_N"/>
</dbReference>
<dbReference type="InterPro" id="IPR020810">
    <property type="entry name" value="Enolase_C"/>
</dbReference>
<dbReference type="Gene3D" id="3.30.390.10">
    <property type="entry name" value="Enolase-like, N-terminal domain"/>
    <property type="match status" value="1"/>
</dbReference>
<dbReference type="Gene3D" id="3.20.20.120">
    <property type="entry name" value="Enolase-like C-terminal domain"/>
    <property type="match status" value="1"/>
</dbReference>
<feature type="domain" description="Enolase C-terminal TIM barrel" evidence="11">
    <location>
        <begin position="140"/>
        <end position="425"/>
    </location>
</feature>
<keyword evidence="8 10" id="KW-0456">Lyase</keyword>
<dbReference type="InterPro" id="IPR036849">
    <property type="entry name" value="Enolase-like_C_sf"/>
</dbReference>
<sequence length="435" mass="45848">MADITAIRGRRVFDSRGNPTVEAEVTLSDGAIGRAIAPAGASRGTREAIELRDGGERLRGKDVRGAVAHVNGLIAGALRGRDAADQAGVDAVLVGLDPSPLKATIGGNATVAVSLAVLHAAAASARKPLWRHIADHWSRTPSLPLPEIQIFGGGAHAGRRVDVQDFMIMVPGATSFDEVMDVTSAVYFAAGDLMAKKGRLAGVADEGGWWPVFSSNEEALETLAEAIERAGEGRSGRVVISLDIAASEFGRDGRYRLALEDRELDSGAMIDLLGRWIDAYPIASIEDPLAEDDTAGMRAFTERFGESVQIIGDDYLVTNAALVERAAREGACNAVLIKVNQTGTVSQAFATFAAAEAAGWRAIVSARSGETEDVSISHIAAGLGAGQLKVGSFTRSERMAKWNECLRIADALPHGAFVGGAPLARTWWGQERLTL</sequence>
<dbReference type="Pfam" id="PF00113">
    <property type="entry name" value="Enolase_C"/>
    <property type="match status" value="1"/>
</dbReference>
<dbReference type="InterPro" id="IPR029017">
    <property type="entry name" value="Enolase-like_N"/>
</dbReference>
<keyword evidence="14" id="KW-1185">Reference proteome</keyword>
<evidence type="ECO:0000256" key="9">
    <source>
        <dbReference type="ARBA" id="ARBA00045763"/>
    </source>
</evidence>
<comment type="subcellular location">
    <subcellularLocation>
        <location evidence="10">Cytoplasm</location>
    </subcellularLocation>
    <subcellularLocation>
        <location evidence="10">Secreted</location>
    </subcellularLocation>
    <subcellularLocation>
        <location evidence="10">Cell surface</location>
    </subcellularLocation>
    <text evidence="10">Fractions of enolase are present in both the cytoplasm and on the cell surface.</text>
</comment>
<dbReference type="SUPFAM" id="SSF51604">
    <property type="entry name" value="Enolase C-terminal domain-like"/>
    <property type="match status" value="1"/>
</dbReference>
<dbReference type="EC" id="4.2.1.11" evidence="3 10"/>
<feature type="binding site" evidence="10">
    <location>
        <position position="389"/>
    </location>
    <ligand>
        <name>(2R)-2-phosphoglycerate</name>
        <dbReference type="ChEBI" id="CHEBI:58289"/>
    </ligand>
</feature>
<dbReference type="Pfam" id="PF03952">
    <property type="entry name" value="Enolase_N"/>
    <property type="match status" value="1"/>
</dbReference>
<feature type="binding site" evidence="10">
    <location>
        <position position="313"/>
    </location>
    <ligand>
        <name>Mg(2+)</name>
        <dbReference type="ChEBI" id="CHEBI:18420"/>
    </ligand>
</feature>
<comment type="catalytic activity">
    <reaction evidence="10">
        <text>(2R)-2-phosphoglycerate = phosphoenolpyruvate + H2O</text>
        <dbReference type="Rhea" id="RHEA:10164"/>
        <dbReference type="ChEBI" id="CHEBI:15377"/>
        <dbReference type="ChEBI" id="CHEBI:58289"/>
        <dbReference type="ChEBI" id="CHEBI:58702"/>
        <dbReference type="EC" id="4.2.1.11"/>
    </reaction>
</comment>
<dbReference type="SMART" id="SM01192">
    <property type="entry name" value="Enolase_C"/>
    <property type="match status" value="1"/>
</dbReference>
<keyword evidence="7 10" id="KW-0324">Glycolysis</keyword>
<evidence type="ECO:0000256" key="6">
    <source>
        <dbReference type="ARBA" id="ARBA00022842"/>
    </source>
</evidence>
<evidence type="ECO:0000259" key="12">
    <source>
        <dbReference type="SMART" id="SM01193"/>
    </source>
</evidence>
<keyword evidence="10" id="KW-0963">Cytoplasm</keyword>
<protein>
    <recommendedName>
        <fullName evidence="4 10">Enolase</fullName>
        <ecNumber evidence="3 10">4.2.1.11</ecNumber>
    </recommendedName>
    <alternativeName>
        <fullName evidence="10">2-phospho-D-glycerate hydro-lyase</fullName>
    </alternativeName>
    <alternativeName>
        <fullName evidence="10">2-phosphoglycerate dehydratase</fullName>
    </alternativeName>
</protein>
<dbReference type="SMART" id="SM01193">
    <property type="entry name" value="Enolase_N"/>
    <property type="match status" value="1"/>
</dbReference>
<dbReference type="PIRSF" id="PIRSF001400">
    <property type="entry name" value="Enolase"/>
    <property type="match status" value="1"/>
</dbReference>
<feature type="domain" description="Enolase N-terminal" evidence="12">
    <location>
        <begin position="4"/>
        <end position="133"/>
    </location>
</feature>
<dbReference type="Proteomes" id="UP001223743">
    <property type="component" value="Unassembled WGS sequence"/>
</dbReference>
<feature type="binding site" evidence="10">
    <location>
        <position position="286"/>
    </location>
    <ligand>
        <name>Mg(2+)</name>
        <dbReference type="ChEBI" id="CHEBI:18420"/>
    </ligand>
</feature>
<dbReference type="SFLD" id="SFLDF00002">
    <property type="entry name" value="enolase"/>
    <property type="match status" value="1"/>
</dbReference>
<evidence type="ECO:0000313" key="13">
    <source>
        <dbReference type="EMBL" id="MDQ0515662.1"/>
    </source>
</evidence>
<dbReference type="EMBL" id="JAUSWJ010000001">
    <property type="protein sequence ID" value="MDQ0515662.1"/>
    <property type="molecule type" value="Genomic_DNA"/>
</dbReference>
<feature type="binding site" evidence="10">
    <location>
        <position position="243"/>
    </location>
    <ligand>
        <name>Mg(2+)</name>
        <dbReference type="ChEBI" id="CHEBI:18420"/>
    </ligand>
</feature>
<dbReference type="InterPro" id="IPR000941">
    <property type="entry name" value="Enolase"/>
</dbReference>
<feature type="binding site" evidence="10">
    <location>
        <position position="338"/>
    </location>
    <ligand>
        <name>(2R)-2-phosphoglycerate</name>
        <dbReference type="ChEBI" id="CHEBI:58289"/>
    </ligand>
</feature>
<dbReference type="SUPFAM" id="SSF54826">
    <property type="entry name" value="Enolase N-terminal domain-like"/>
    <property type="match status" value="1"/>
</dbReference>
<comment type="function">
    <text evidence="9 10">Catalyzes the reversible conversion of 2-phosphoglycerate (2-PG) into phosphoenolpyruvate (PEP). It is essential for the degradation of carbohydrates via glycolysis.</text>
</comment>
<name>A0ABU0M3W4_9HYPH</name>
<dbReference type="SFLD" id="SFLDS00001">
    <property type="entry name" value="Enolase"/>
    <property type="match status" value="1"/>
</dbReference>
<evidence type="ECO:0000256" key="2">
    <source>
        <dbReference type="ARBA" id="ARBA00009604"/>
    </source>
</evidence>
<comment type="caution">
    <text evidence="13">The sequence shown here is derived from an EMBL/GenBank/DDBJ whole genome shotgun (WGS) entry which is preliminary data.</text>
</comment>
<keyword evidence="5 10" id="KW-0964">Secreted</keyword>
<organism evidence="13 14">
    <name type="scientific">Kaistia geumhonensis</name>
    <dbReference type="NCBI Taxonomy" id="410839"/>
    <lineage>
        <taxon>Bacteria</taxon>
        <taxon>Pseudomonadati</taxon>
        <taxon>Pseudomonadota</taxon>
        <taxon>Alphaproteobacteria</taxon>
        <taxon>Hyphomicrobiales</taxon>
        <taxon>Kaistiaceae</taxon>
        <taxon>Kaistia</taxon>
    </lineage>
</organism>
<gene>
    <name evidence="10" type="primary">eno</name>
    <name evidence="13" type="ORF">QO015_001275</name>
</gene>
<evidence type="ECO:0000313" key="14">
    <source>
        <dbReference type="Proteomes" id="UP001223743"/>
    </source>
</evidence>
<comment type="similarity">
    <text evidence="2 10">Belongs to the enolase family.</text>
</comment>
<dbReference type="PRINTS" id="PR00148">
    <property type="entry name" value="ENOLASE"/>
</dbReference>
<evidence type="ECO:0000256" key="4">
    <source>
        <dbReference type="ARBA" id="ARBA00017068"/>
    </source>
</evidence>
<feature type="binding site" evidence="10">
    <location>
        <position position="368"/>
    </location>
    <ligand>
        <name>(2R)-2-phosphoglycerate</name>
        <dbReference type="ChEBI" id="CHEBI:58289"/>
    </ligand>
</feature>
<dbReference type="SFLD" id="SFLDG00178">
    <property type="entry name" value="enolase"/>
    <property type="match status" value="1"/>
</dbReference>
<reference evidence="13 14" key="1">
    <citation type="submission" date="2023-07" db="EMBL/GenBank/DDBJ databases">
        <title>Genomic Encyclopedia of Type Strains, Phase IV (KMG-IV): sequencing the most valuable type-strain genomes for metagenomic binning, comparative biology and taxonomic classification.</title>
        <authorList>
            <person name="Goeker M."/>
        </authorList>
    </citation>
    <scope>NUCLEOTIDE SEQUENCE [LARGE SCALE GENOMIC DNA]</scope>
    <source>
        <strain evidence="13 14">B1-1</strain>
    </source>
</reference>
<dbReference type="HAMAP" id="MF_00318">
    <property type="entry name" value="Enolase"/>
    <property type="match status" value="1"/>
</dbReference>
<evidence type="ECO:0000259" key="11">
    <source>
        <dbReference type="SMART" id="SM01192"/>
    </source>
</evidence>
<evidence type="ECO:0000256" key="8">
    <source>
        <dbReference type="ARBA" id="ARBA00023239"/>
    </source>
</evidence>
<comment type="pathway">
    <text evidence="1 10">Carbohydrate degradation; glycolysis; pyruvate from D-glyceraldehyde 3-phosphate: step 4/5.</text>
</comment>
<dbReference type="PANTHER" id="PTHR11902">
    <property type="entry name" value="ENOLASE"/>
    <property type="match status" value="1"/>
</dbReference>
<comment type="cofactor">
    <cofactor evidence="10">
        <name>Mg(2+)</name>
        <dbReference type="ChEBI" id="CHEBI:18420"/>
    </cofactor>
    <text evidence="10">Binds a second Mg(2+) ion via substrate during catalysis.</text>
</comment>
<evidence type="ECO:0000256" key="1">
    <source>
        <dbReference type="ARBA" id="ARBA00005031"/>
    </source>
</evidence>
<evidence type="ECO:0000256" key="5">
    <source>
        <dbReference type="ARBA" id="ARBA00022525"/>
    </source>
</evidence>
<dbReference type="RefSeq" id="WP_266280717.1">
    <property type="nucleotide sequence ID" value="NZ_JAPKNF010000001.1"/>
</dbReference>
<evidence type="ECO:0000256" key="7">
    <source>
        <dbReference type="ARBA" id="ARBA00023152"/>
    </source>
</evidence>
<feature type="active site" description="Proton acceptor" evidence="10">
    <location>
        <position position="338"/>
    </location>
</feature>
<accession>A0ABU0M3W4</accession>
<dbReference type="PANTHER" id="PTHR11902:SF1">
    <property type="entry name" value="ENOLASE"/>
    <property type="match status" value="1"/>
</dbReference>
<feature type="binding site" evidence="10">
    <location>
        <position position="164"/>
    </location>
    <ligand>
        <name>(2R)-2-phosphoglycerate</name>
        <dbReference type="ChEBI" id="CHEBI:58289"/>
    </ligand>
</feature>